<evidence type="ECO:0000259" key="3">
    <source>
        <dbReference type="Pfam" id="PF12333"/>
    </source>
</evidence>
<sequence>MARFPKKKQKNPGYRKSTPTIRTSSHGSPGQSRELRAKSIGIPRQSILAEHESREAAEKALILRKLGLLKHPSALQRKDALNVLRGLLRKSAFETKTWTSVIKAAIPLAIDEDPGVRGALRSMLSSIFAEKAELIEPHVVFIVLYIHSAMTHILPDVRDDSTRILVWLLEMKGDYVVKYAWDKFLDTFSVLFGWKSDENTKTCLFKPTLSQESRYQHFKAFDIFLKRGLCFDKEENSDAALKIYLNQTKYLSGLNHPLVSKYLGLPLKSSPYFHLSLFSQVNNISKKGHGSNYCHHHWILYLLLRSRHVEQVDESSLEQNSKILLDFITRIEITMQELEDNNESVELRKYWFKTGLYKERLYIYLDKVMSYVGINSGFKIINLKSFTIKYFFIIQI</sequence>
<dbReference type="OrthoDB" id="361362at2759"/>
<evidence type="ECO:0000313" key="4">
    <source>
        <dbReference type="EMBL" id="QSL64982.1"/>
    </source>
</evidence>
<dbReference type="Proteomes" id="UP000663699">
    <property type="component" value="Chromosome 4"/>
</dbReference>
<dbReference type="InterPro" id="IPR016024">
    <property type="entry name" value="ARM-type_fold"/>
</dbReference>
<reference evidence="4" key="1">
    <citation type="submission" date="2020-06" db="EMBL/GenBank/DDBJ databases">
        <title>Genomes of multiple members of Pneumocystis genus reveal paths to human pathogen Pneumocystis jirovecii.</title>
        <authorList>
            <person name="Cisse O.H."/>
            <person name="Ma L."/>
            <person name="Dekker J."/>
            <person name="Khil P."/>
            <person name="Jo J."/>
            <person name="Brenchley J."/>
            <person name="Blair R."/>
            <person name="Pahar B."/>
            <person name="Chabe M."/>
            <person name="Van Rompay K.A."/>
            <person name="Keesler R."/>
            <person name="Sukura A."/>
            <person name="Hirsch V."/>
            <person name="Kutty G."/>
            <person name="Liu Y."/>
            <person name="Peng L."/>
            <person name="Chen J."/>
            <person name="Song J."/>
            <person name="Weissenbacher-Lang C."/>
            <person name="Xu J."/>
            <person name="Upham N.S."/>
            <person name="Stajich J.E."/>
            <person name="Cuomo C.A."/>
            <person name="Cushion M.T."/>
            <person name="Kovacs J.A."/>
        </authorList>
    </citation>
    <scope>NUCLEOTIDE SEQUENCE</scope>
    <source>
        <strain evidence="4">2A</strain>
    </source>
</reference>
<protein>
    <recommendedName>
        <fullName evidence="3">Pre-rRNA-processing protein Ipi1 N-terminal domain-containing protein</fullName>
    </recommendedName>
</protein>
<evidence type="ECO:0000313" key="5">
    <source>
        <dbReference type="Proteomes" id="UP000663699"/>
    </source>
</evidence>
<feature type="compositionally biased region" description="Basic residues" evidence="2">
    <location>
        <begin position="1"/>
        <end position="10"/>
    </location>
</feature>
<dbReference type="Pfam" id="PF12333">
    <property type="entry name" value="Ipi1_N"/>
    <property type="match status" value="1"/>
</dbReference>
<feature type="domain" description="Pre-rRNA-processing protein Ipi1 N-terminal" evidence="3">
    <location>
        <begin position="134"/>
        <end position="225"/>
    </location>
</feature>
<feature type="compositionally biased region" description="Polar residues" evidence="2">
    <location>
        <begin position="17"/>
        <end position="31"/>
    </location>
</feature>
<dbReference type="InterPro" id="IPR024679">
    <property type="entry name" value="Ipi1_N"/>
</dbReference>
<evidence type="ECO:0000256" key="1">
    <source>
        <dbReference type="ARBA" id="ARBA00002355"/>
    </source>
</evidence>
<proteinExistence type="predicted"/>
<dbReference type="EMBL" id="CP054535">
    <property type="protein sequence ID" value="QSL64982.1"/>
    <property type="molecule type" value="Genomic_DNA"/>
</dbReference>
<feature type="region of interest" description="Disordered" evidence="2">
    <location>
        <begin position="1"/>
        <end position="36"/>
    </location>
</feature>
<dbReference type="AlphaFoldDB" id="A0A899FY99"/>
<keyword evidence="5" id="KW-1185">Reference proteome</keyword>
<gene>
    <name evidence="4" type="ORF">MERGE_002286</name>
</gene>
<dbReference type="SUPFAM" id="SSF48371">
    <property type="entry name" value="ARM repeat"/>
    <property type="match status" value="1"/>
</dbReference>
<accession>A0A899FY99</accession>
<evidence type="ECO:0000256" key="2">
    <source>
        <dbReference type="SAM" id="MobiDB-lite"/>
    </source>
</evidence>
<name>A0A899FY99_9ASCO</name>
<organism evidence="4 5">
    <name type="scientific">Pneumocystis wakefieldiae</name>
    <dbReference type="NCBI Taxonomy" id="38082"/>
    <lineage>
        <taxon>Eukaryota</taxon>
        <taxon>Fungi</taxon>
        <taxon>Dikarya</taxon>
        <taxon>Ascomycota</taxon>
        <taxon>Taphrinomycotina</taxon>
        <taxon>Pneumocystomycetes</taxon>
        <taxon>Pneumocystaceae</taxon>
        <taxon>Pneumocystis</taxon>
    </lineage>
</organism>
<comment type="function">
    <text evidence="1">Component of the RIX1 complex required for processing of ITS2 sequences from 35S pre-rRNA.</text>
</comment>